<protein>
    <submittedName>
        <fullName evidence="2">Uncharacterized protein</fullName>
    </submittedName>
</protein>
<feature type="compositionally biased region" description="Polar residues" evidence="1">
    <location>
        <begin position="33"/>
        <end position="45"/>
    </location>
</feature>
<evidence type="ECO:0000313" key="2">
    <source>
        <dbReference type="EMBL" id="KAK9094253.1"/>
    </source>
</evidence>
<comment type="caution">
    <text evidence="2">The sequence shown here is derived from an EMBL/GenBank/DDBJ whole genome shotgun (WGS) entry which is preliminary data.</text>
</comment>
<evidence type="ECO:0000313" key="3">
    <source>
        <dbReference type="Proteomes" id="UP001419268"/>
    </source>
</evidence>
<accession>A0AAP0ER23</accession>
<evidence type="ECO:0000256" key="1">
    <source>
        <dbReference type="SAM" id="MobiDB-lite"/>
    </source>
</evidence>
<dbReference type="AlphaFoldDB" id="A0AAP0ER23"/>
<dbReference type="EMBL" id="JBBNAG010000011">
    <property type="protein sequence ID" value="KAK9094253.1"/>
    <property type="molecule type" value="Genomic_DNA"/>
</dbReference>
<proteinExistence type="predicted"/>
<feature type="region of interest" description="Disordered" evidence="1">
    <location>
        <begin position="1"/>
        <end position="59"/>
    </location>
</feature>
<sequence length="254" mass="28277">MVREAEESEVLSNEGSHIRNGAIGAKERENESGGDSPQRRVSLSPKSPPNPKIDASLRSDVASPGGGANCRPLLCAAPPLVAIVRCLVGNQGRALALRRRWCAPPPSFAALRHCSWNALRSSMPRPSTAGVCLAHWPFATLRRVCLWRLSLICAAMPPFKDIFQKYLDWEGEDCLEKEKERVYQYLHSSSEEKSYSQRGFLQDTINLSKFLTYIITGRDFEQDKLQRRRQELIQTTLGSNCTSMDDEAVLQGGG</sequence>
<dbReference type="Proteomes" id="UP001419268">
    <property type="component" value="Unassembled WGS sequence"/>
</dbReference>
<keyword evidence="3" id="KW-1185">Reference proteome</keyword>
<reference evidence="2 3" key="1">
    <citation type="submission" date="2024-01" db="EMBL/GenBank/DDBJ databases">
        <title>Genome assemblies of Stephania.</title>
        <authorList>
            <person name="Yang L."/>
        </authorList>
    </citation>
    <scope>NUCLEOTIDE SEQUENCE [LARGE SCALE GENOMIC DNA]</scope>
    <source>
        <strain evidence="2">JXDWG</strain>
        <tissue evidence="2">Leaf</tissue>
    </source>
</reference>
<gene>
    <name evidence="2" type="ORF">Scep_025722</name>
</gene>
<organism evidence="2 3">
    <name type="scientific">Stephania cephalantha</name>
    <dbReference type="NCBI Taxonomy" id="152367"/>
    <lineage>
        <taxon>Eukaryota</taxon>
        <taxon>Viridiplantae</taxon>
        <taxon>Streptophyta</taxon>
        <taxon>Embryophyta</taxon>
        <taxon>Tracheophyta</taxon>
        <taxon>Spermatophyta</taxon>
        <taxon>Magnoliopsida</taxon>
        <taxon>Ranunculales</taxon>
        <taxon>Menispermaceae</taxon>
        <taxon>Menispermoideae</taxon>
        <taxon>Cissampelideae</taxon>
        <taxon>Stephania</taxon>
    </lineage>
</organism>
<name>A0AAP0ER23_9MAGN</name>